<feature type="transmembrane region" description="Helical" evidence="10">
    <location>
        <begin position="100"/>
        <end position="123"/>
    </location>
</feature>
<dbReference type="PANTHER" id="PTHR12468">
    <property type="entry name" value="GPI MANNOSYLTRANSFERASE 2"/>
    <property type="match status" value="1"/>
</dbReference>
<keyword evidence="6 10" id="KW-0812">Transmembrane</keyword>
<dbReference type="InterPro" id="IPR007315">
    <property type="entry name" value="PIG-V/Gpi18"/>
</dbReference>
<accession>A0A2H0B6G3</accession>
<dbReference type="GO" id="GO:0006506">
    <property type="term" value="P:GPI anchor biosynthetic process"/>
    <property type="evidence" value="ECO:0007669"/>
    <property type="project" value="UniProtKB-UniPathway"/>
</dbReference>
<dbReference type="Pfam" id="PF04188">
    <property type="entry name" value="Mannosyl_trans2"/>
    <property type="match status" value="1"/>
</dbReference>
<evidence type="ECO:0000256" key="8">
    <source>
        <dbReference type="ARBA" id="ARBA00022989"/>
    </source>
</evidence>
<keyword evidence="3" id="KW-0337">GPI-anchor biosynthesis</keyword>
<evidence type="ECO:0000313" key="12">
    <source>
        <dbReference type="Proteomes" id="UP000229459"/>
    </source>
</evidence>
<evidence type="ECO:0000256" key="5">
    <source>
        <dbReference type="ARBA" id="ARBA00022679"/>
    </source>
</evidence>
<feature type="transmembrane region" description="Helical" evidence="10">
    <location>
        <begin position="213"/>
        <end position="232"/>
    </location>
</feature>
<feature type="transmembrane region" description="Helical" evidence="10">
    <location>
        <begin position="178"/>
        <end position="201"/>
    </location>
</feature>
<keyword evidence="8 10" id="KW-1133">Transmembrane helix</keyword>
<organism evidence="11 12">
    <name type="scientific">Candidatus Beckwithbacteria bacterium CG23_combo_of_CG06-09_8_20_14_all_34_8</name>
    <dbReference type="NCBI Taxonomy" id="1974497"/>
    <lineage>
        <taxon>Bacteria</taxon>
        <taxon>Candidatus Beckwithiibacteriota</taxon>
    </lineage>
</organism>
<gene>
    <name evidence="11" type="ORF">COX08_02110</name>
</gene>
<dbReference type="GO" id="GO:0016020">
    <property type="term" value="C:membrane"/>
    <property type="evidence" value="ECO:0007669"/>
    <property type="project" value="GOC"/>
</dbReference>
<proteinExistence type="predicted"/>
<dbReference type="Proteomes" id="UP000229459">
    <property type="component" value="Unassembled WGS sequence"/>
</dbReference>
<feature type="transmembrane region" description="Helical" evidence="10">
    <location>
        <begin position="279"/>
        <end position="301"/>
    </location>
</feature>
<comment type="subcellular location">
    <subcellularLocation>
        <location evidence="1">Endoplasmic reticulum membrane</location>
        <topology evidence="1">Multi-pass membrane protein</topology>
    </subcellularLocation>
</comment>
<keyword evidence="9 10" id="KW-0472">Membrane</keyword>
<evidence type="ECO:0000256" key="6">
    <source>
        <dbReference type="ARBA" id="ARBA00022692"/>
    </source>
</evidence>
<reference evidence="11 12" key="1">
    <citation type="submission" date="2017-09" db="EMBL/GenBank/DDBJ databases">
        <title>Depth-based differentiation of microbial function through sediment-hosted aquifers and enrichment of novel symbionts in the deep terrestrial subsurface.</title>
        <authorList>
            <person name="Probst A.J."/>
            <person name="Ladd B."/>
            <person name="Jarett J.K."/>
            <person name="Geller-Mcgrath D.E."/>
            <person name="Sieber C.M."/>
            <person name="Emerson J.B."/>
            <person name="Anantharaman K."/>
            <person name="Thomas B.C."/>
            <person name="Malmstrom R."/>
            <person name="Stieglmeier M."/>
            <person name="Klingl A."/>
            <person name="Woyke T."/>
            <person name="Ryan C.M."/>
            <person name="Banfield J.F."/>
        </authorList>
    </citation>
    <scope>NUCLEOTIDE SEQUENCE [LARGE SCALE GENOMIC DNA]</scope>
    <source>
        <strain evidence="11">CG23_combo_of_CG06-09_8_20_14_all_34_8</strain>
    </source>
</reference>
<feature type="transmembrane region" description="Helical" evidence="10">
    <location>
        <begin position="135"/>
        <end position="166"/>
    </location>
</feature>
<evidence type="ECO:0008006" key="13">
    <source>
        <dbReference type="Google" id="ProtNLM"/>
    </source>
</evidence>
<name>A0A2H0B6G3_9BACT</name>
<keyword evidence="4" id="KW-0328">Glycosyltransferase</keyword>
<evidence type="ECO:0000256" key="4">
    <source>
        <dbReference type="ARBA" id="ARBA00022676"/>
    </source>
</evidence>
<evidence type="ECO:0000313" key="11">
    <source>
        <dbReference type="EMBL" id="PIP53242.1"/>
    </source>
</evidence>
<dbReference type="UniPathway" id="UPA00196"/>
<comment type="caution">
    <text evidence="11">The sequence shown here is derived from an EMBL/GenBank/DDBJ whole genome shotgun (WGS) entry which is preliminary data.</text>
</comment>
<evidence type="ECO:0000256" key="2">
    <source>
        <dbReference type="ARBA" id="ARBA00004687"/>
    </source>
</evidence>
<dbReference type="GO" id="GO:0031501">
    <property type="term" value="C:mannosyltransferase complex"/>
    <property type="evidence" value="ECO:0007669"/>
    <property type="project" value="TreeGrafter"/>
</dbReference>
<sequence length="377" mass="44079">MSNKQDIPWKFIFLNFIVLRIVTFIAAVVGFAKLPFKPSFPYSDTILSQFGHPLLWSWANFDGVHYLMLAKDGYVYGLTQAFFPGYFILIRIVNFLLHNYLISALLISHICFILSLAVFYKLLRIDYSDKVAKRAIIFVSLFPTSFYFLAAYTESLFLLLLLLSFYYLRKVNLKEVGLWGIGLSFSRIIGIFIVPSILLELKNNKTNINWKKIFWILLPSLGLLAYMFYLWVKFEDPFLFAHVQSGFGAGRETGKLVLLYQVIWRYVKMIFTVDKNNPIYFTVWLEMLASLYAIGLLIWGYIKKVRPSYLLFSFLSFLLPTLTGTFSSMPRYILVLFPIYIVLATIKNKYVRYLILSIHFILLFICTMLFTRGYWIA</sequence>
<dbReference type="PANTHER" id="PTHR12468:SF2">
    <property type="entry name" value="GPI MANNOSYLTRANSFERASE 2"/>
    <property type="match status" value="1"/>
</dbReference>
<dbReference type="EMBL" id="PCSR01000047">
    <property type="protein sequence ID" value="PIP53242.1"/>
    <property type="molecule type" value="Genomic_DNA"/>
</dbReference>
<evidence type="ECO:0000256" key="7">
    <source>
        <dbReference type="ARBA" id="ARBA00022824"/>
    </source>
</evidence>
<feature type="transmembrane region" description="Helical" evidence="10">
    <location>
        <begin position="308"/>
        <end position="323"/>
    </location>
</feature>
<evidence type="ECO:0000256" key="1">
    <source>
        <dbReference type="ARBA" id="ARBA00004477"/>
    </source>
</evidence>
<keyword evidence="7" id="KW-0256">Endoplasmic reticulum</keyword>
<protein>
    <recommendedName>
        <fullName evidence="13">Glycosyltransferase RgtA/B/C/D-like domain-containing protein</fullName>
    </recommendedName>
</protein>
<feature type="transmembrane region" description="Helical" evidence="10">
    <location>
        <begin position="353"/>
        <end position="375"/>
    </location>
</feature>
<feature type="transmembrane region" description="Helical" evidence="10">
    <location>
        <begin position="12"/>
        <end position="32"/>
    </location>
</feature>
<feature type="transmembrane region" description="Helical" evidence="10">
    <location>
        <begin position="329"/>
        <end position="346"/>
    </location>
</feature>
<feature type="transmembrane region" description="Helical" evidence="10">
    <location>
        <begin position="74"/>
        <end position="94"/>
    </location>
</feature>
<evidence type="ECO:0000256" key="10">
    <source>
        <dbReference type="SAM" id="Phobius"/>
    </source>
</evidence>
<dbReference type="AlphaFoldDB" id="A0A2H0B6G3"/>
<comment type="pathway">
    <text evidence="2">Glycolipid biosynthesis; glycosylphosphatidylinositol-anchor biosynthesis.</text>
</comment>
<evidence type="ECO:0000256" key="3">
    <source>
        <dbReference type="ARBA" id="ARBA00022502"/>
    </source>
</evidence>
<dbReference type="GO" id="GO:0000009">
    <property type="term" value="F:alpha-1,6-mannosyltransferase activity"/>
    <property type="evidence" value="ECO:0007669"/>
    <property type="project" value="InterPro"/>
</dbReference>
<keyword evidence="5" id="KW-0808">Transferase</keyword>
<evidence type="ECO:0000256" key="9">
    <source>
        <dbReference type="ARBA" id="ARBA00023136"/>
    </source>
</evidence>
<dbReference type="GO" id="GO:0004376">
    <property type="term" value="F:GPI mannosyltransferase activity"/>
    <property type="evidence" value="ECO:0007669"/>
    <property type="project" value="InterPro"/>
</dbReference>